<dbReference type="Gene3D" id="3.90.1140.10">
    <property type="entry name" value="Cyclic phosphodiesterase"/>
    <property type="match status" value="1"/>
</dbReference>
<dbReference type="SUPFAM" id="SSF55144">
    <property type="entry name" value="LigT-like"/>
    <property type="match status" value="1"/>
</dbReference>
<proteinExistence type="predicted"/>
<dbReference type="RefSeq" id="WP_020888383.1">
    <property type="nucleotide sequence ID" value="NZ_BJYV01000010.1"/>
</dbReference>
<dbReference type="Proteomes" id="UP000321301">
    <property type="component" value="Unassembled WGS sequence"/>
</dbReference>
<keyword evidence="1" id="KW-0436">Ligase</keyword>
<name>A0A512CCR8_9BACT</name>
<organism evidence="1 2">
    <name type="scientific">Cyclobacterium qasimii</name>
    <dbReference type="NCBI Taxonomy" id="1350429"/>
    <lineage>
        <taxon>Bacteria</taxon>
        <taxon>Pseudomonadati</taxon>
        <taxon>Bacteroidota</taxon>
        <taxon>Cytophagia</taxon>
        <taxon>Cytophagales</taxon>
        <taxon>Cyclobacteriaceae</taxon>
        <taxon>Cyclobacterium</taxon>
    </lineage>
</organism>
<evidence type="ECO:0000313" key="2">
    <source>
        <dbReference type="Proteomes" id="UP000321301"/>
    </source>
</evidence>
<accession>A0A512CCR8</accession>
<dbReference type="InterPro" id="IPR009097">
    <property type="entry name" value="Cyclic_Pdiesterase"/>
</dbReference>
<dbReference type="EMBL" id="BJYV01000010">
    <property type="protein sequence ID" value="GEO21998.1"/>
    <property type="molecule type" value="Genomic_DNA"/>
</dbReference>
<dbReference type="AlphaFoldDB" id="A0A512CCR8"/>
<evidence type="ECO:0000313" key="1">
    <source>
        <dbReference type="EMBL" id="GEO21998.1"/>
    </source>
</evidence>
<dbReference type="InterPro" id="IPR050580">
    <property type="entry name" value="2H_phosphoesterase_YjcG-like"/>
</dbReference>
<reference evidence="1 2" key="1">
    <citation type="submission" date="2019-07" db="EMBL/GenBank/DDBJ databases">
        <title>Whole genome shotgun sequence of Cyclobacterium qasimii NBRC 106168.</title>
        <authorList>
            <person name="Hosoyama A."/>
            <person name="Uohara A."/>
            <person name="Ohji S."/>
            <person name="Ichikawa N."/>
        </authorList>
    </citation>
    <scope>NUCLEOTIDE SEQUENCE [LARGE SCALE GENOMIC DNA]</scope>
    <source>
        <strain evidence="1 2">NBRC 106168</strain>
    </source>
</reference>
<dbReference type="GO" id="GO:0016874">
    <property type="term" value="F:ligase activity"/>
    <property type="evidence" value="ECO:0007669"/>
    <property type="project" value="UniProtKB-KW"/>
</dbReference>
<sequence>MTKVMGKYFLAIVPDEPLKDAITDLKEQLRASFGIKYALKSPPHITLKMPFVHSENKEVELVKSLRKFFEQEKSFSLSLGRIGSFGNRVAFMKVKYPPELLFCQQRLIAFSKTVLKKSIELSDTNYHPHLTLAYRDVKKDQFEQVLEYLKGNSVKGSFNVHQVYLLKKVDGFWRIIEEIKLSS</sequence>
<dbReference type="PANTHER" id="PTHR40037">
    <property type="entry name" value="PHOSPHOESTERASE YJCG-RELATED"/>
    <property type="match status" value="1"/>
</dbReference>
<gene>
    <name evidence="1" type="ORF">CQA01_25320</name>
</gene>
<protein>
    <submittedName>
        <fullName evidence="1">2'-5' RNA ligase</fullName>
    </submittedName>
</protein>
<dbReference type="PANTHER" id="PTHR40037:SF1">
    <property type="entry name" value="PHOSPHOESTERASE SAOUHSC_00951-RELATED"/>
    <property type="match status" value="1"/>
</dbReference>
<comment type="caution">
    <text evidence="1">The sequence shown here is derived from an EMBL/GenBank/DDBJ whole genome shotgun (WGS) entry which is preliminary data.</text>
</comment>
<keyword evidence="2" id="KW-1185">Reference proteome</keyword>
<dbReference type="Pfam" id="PF13563">
    <property type="entry name" value="2_5_RNA_ligase2"/>
    <property type="match status" value="1"/>
</dbReference>